<dbReference type="EMBL" id="CP017641">
    <property type="protein sequence ID" value="APZ92614.1"/>
    <property type="molecule type" value="Genomic_DNA"/>
</dbReference>
<keyword evidence="3" id="KW-1185">Reference proteome</keyword>
<reference evidence="2 3" key="1">
    <citation type="journal article" date="2016" name="Front. Microbiol.">
        <title>Fuerstia marisgermanicae gen. nov., sp. nov., an Unusual Member of the Phylum Planctomycetes from the German Wadden Sea.</title>
        <authorList>
            <person name="Kohn T."/>
            <person name="Heuer A."/>
            <person name="Jogler M."/>
            <person name="Vollmers J."/>
            <person name="Boedeker C."/>
            <person name="Bunk B."/>
            <person name="Rast P."/>
            <person name="Borchert D."/>
            <person name="Glockner I."/>
            <person name="Freese H.M."/>
            <person name="Klenk H.P."/>
            <person name="Overmann J."/>
            <person name="Kaster A.K."/>
            <person name="Rohde M."/>
            <person name="Wiegand S."/>
            <person name="Jogler C."/>
        </authorList>
    </citation>
    <scope>NUCLEOTIDE SEQUENCE [LARGE SCALE GENOMIC DNA]</scope>
    <source>
        <strain evidence="2 3">NH11</strain>
    </source>
</reference>
<dbReference type="PANTHER" id="PTHR43245">
    <property type="entry name" value="BIFUNCTIONAL POLYMYXIN RESISTANCE PROTEIN ARNA"/>
    <property type="match status" value="1"/>
</dbReference>
<gene>
    <name evidence="2" type="primary">galE_1</name>
    <name evidence="2" type="ORF">Fuma_02225</name>
</gene>
<accession>A0A1P8WEX9</accession>
<name>A0A1P8WEX9_9PLAN</name>
<dbReference type="Gene3D" id="3.40.50.720">
    <property type="entry name" value="NAD(P)-binding Rossmann-like Domain"/>
    <property type="match status" value="1"/>
</dbReference>
<sequence>MKRIVITGSSGYLGRKLVSALQSQGACVLGIDVNAADADEPDEFHQGDVRSAALLNVIKAFKPDTMIHSAFLIKQSRDGRQMHDINVGGTKNLVRIADEVKPERFLFFSSATALGAWPDNPVPIPDGTNARARTEYQYAAEKADLETDIQDLASRHSDMSVSWVRPSIVGGPRMDNFLSRFIFTMPFMIRLDGYDHPIQFVHEDDVVGAVQAILASNGRGPFNLGPPNHTTVTEIAGLTKRLAISVPFWMAYATAWVAWQSRFWLHESPPGFLYFGRYPWVVSPDRLTNEIGYTFRFSSTEVMLESFQHQAKVTP</sequence>
<dbReference type="AlphaFoldDB" id="A0A1P8WEX9"/>
<dbReference type="OrthoDB" id="9811743at2"/>
<dbReference type="Pfam" id="PF01370">
    <property type="entry name" value="Epimerase"/>
    <property type="match status" value="1"/>
</dbReference>
<dbReference type="Proteomes" id="UP000187735">
    <property type="component" value="Chromosome"/>
</dbReference>
<dbReference type="GO" id="GO:0003978">
    <property type="term" value="F:UDP-glucose 4-epimerase activity"/>
    <property type="evidence" value="ECO:0007669"/>
    <property type="project" value="UniProtKB-EC"/>
</dbReference>
<organism evidence="2 3">
    <name type="scientific">Fuerstiella marisgermanici</name>
    <dbReference type="NCBI Taxonomy" id="1891926"/>
    <lineage>
        <taxon>Bacteria</taxon>
        <taxon>Pseudomonadati</taxon>
        <taxon>Planctomycetota</taxon>
        <taxon>Planctomycetia</taxon>
        <taxon>Planctomycetales</taxon>
        <taxon>Planctomycetaceae</taxon>
        <taxon>Fuerstiella</taxon>
    </lineage>
</organism>
<evidence type="ECO:0000313" key="3">
    <source>
        <dbReference type="Proteomes" id="UP000187735"/>
    </source>
</evidence>
<dbReference type="InterPro" id="IPR001509">
    <property type="entry name" value="Epimerase_deHydtase"/>
</dbReference>
<evidence type="ECO:0000313" key="2">
    <source>
        <dbReference type="EMBL" id="APZ92614.1"/>
    </source>
</evidence>
<protein>
    <submittedName>
        <fullName evidence="2">UDP-glucose 4-epimerase</fullName>
        <ecNumber evidence="2">5.1.3.2</ecNumber>
    </submittedName>
</protein>
<dbReference type="EC" id="5.1.3.2" evidence="2"/>
<dbReference type="STRING" id="1891926.Fuma_02225"/>
<keyword evidence="2" id="KW-0413">Isomerase</keyword>
<evidence type="ECO:0000259" key="1">
    <source>
        <dbReference type="Pfam" id="PF01370"/>
    </source>
</evidence>
<dbReference type="SUPFAM" id="SSF51735">
    <property type="entry name" value="NAD(P)-binding Rossmann-fold domains"/>
    <property type="match status" value="1"/>
</dbReference>
<dbReference type="RefSeq" id="WP_077024215.1">
    <property type="nucleotide sequence ID" value="NZ_CP017641.1"/>
</dbReference>
<dbReference type="KEGG" id="fmr:Fuma_02225"/>
<dbReference type="InterPro" id="IPR036291">
    <property type="entry name" value="NAD(P)-bd_dom_sf"/>
</dbReference>
<dbReference type="InterPro" id="IPR050177">
    <property type="entry name" value="Lipid_A_modif_metabolic_enz"/>
</dbReference>
<feature type="domain" description="NAD-dependent epimerase/dehydratase" evidence="1">
    <location>
        <begin position="4"/>
        <end position="225"/>
    </location>
</feature>
<proteinExistence type="predicted"/>